<keyword evidence="6 10" id="KW-0157">Chromophore</keyword>
<dbReference type="EC" id="4.1.99.3" evidence="2"/>
<evidence type="ECO:0000256" key="4">
    <source>
        <dbReference type="ARBA" id="ARBA00022630"/>
    </source>
</evidence>
<dbReference type="Proteomes" id="UP000278222">
    <property type="component" value="Unassembled WGS sequence"/>
</dbReference>
<dbReference type="InterPro" id="IPR036134">
    <property type="entry name" value="Crypto/Photolyase_FAD-like_sf"/>
</dbReference>
<keyword evidence="13" id="KW-1185">Reference proteome</keyword>
<feature type="binding site" evidence="8">
    <location>
        <position position="230"/>
    </location>
    <ligand>
        <name>FAD</name>
        <dbReference type="ChEBI" id="CHEBI:57692"/>
    </ligand>
</feature>
<evidence type="ECO:0000313" key="13">
    <source>
        <dbReference type="Proteomes" id="UP000278222"/>
    </source>
</evidence>
<dbReference type="Pfam" id="PF03441">
    <property type="entry name" value="FAD_binding_7"/>
    <property type="match status" value="1"/>
</dbReference>
<dbReference type="PRINTS" id="PR00147">
    <property type="entry name" value="DNAPHOTLYASE"/>
</dbReference>
<dbReference type="GO" id="GO:0009416">
    <property type="term" value="P:response to light stimulus"/>
    <property type="evidence" value="ECO:0007669"/>
    <property type="project" value="TreeGrafter"/>
</dbReference>
<evidence type="ECO:0000259" key="11">
    <source>
        <dbReference type="PROSITE" id="PS51645"/>
    </source>
</evidence>
<dbReference type="RefSeq" id="WP_123693388.1">
    <property type="nucleotide sequence ID" value="NZ_RJKX01000016.1"/>
</dbReference>
<evidence type="ECO:0000256" key="6">
    <source>
        <dbReference type="ARBA" id="ARBA00022991"/>
    </source>
</evidence>
<feature type="site" description="Electron transfer via tryptophanyl radical" evidence="9">
    <location>
        <position position="390"/>
    </location>
</feature>
<evidence type="ECO:0000256" key="2">
    <source>
        <dbReference type="ARBA" id="ARBA00013149"/>
    </source>
</evidence>
<dbReference type="PROSITE" id="PS00691">
    <property type="entry name" value="DNA_PHOTOLYASES_1_2"/>
    <property type="match status" value="1"/>
</dbReference>
<accession>A0A3N1KYF8</accession>
<comment type="cofactor">
    <cofactor evidence="1">
        <name>(6R)-5,10-methylene-5,6,7,8-tetrahydrofolate</name>
        <dbReference type="ChEBI" id="CHEBI:15636"/>
    </cofactor>
</comment>
<evidence type="ECO:0000256" key="3">
    <source>
        <dbReference type="ARBA" id="ARBA00014046"/>
    </source>
</evidence>
<keyword evidence="12" id="KW-0456">Lyase</keyword>
<dbReference type="GO" id="GO:0003904">
    <property type="term" value="F:deoxyribodipyrimidine photo-lyase activity"/>
    <property type="evidence" value="ECO:0007669"/>
    <property type="project" value="UniProtKB-EC"/>
</dbReference>
<organism evidence="12 13">
    <name type="scientific">Stella humosa</name>
    <dbReference type="NCBI Taxonomy" id="94"/>
    <lineage>
        <taxon>Bacteria</taxon>
        <taxon>Pseudomonadati</taxon>
        <taxon>Pseudomonadota</taxon>
        <taxon>Alphaproteobacteria</taxon>
        <taxon>Rhodospirillales</taxon>
        <taxon>Stellaceae</taxon>
        <taxon>Stella</taxon>
    </lineage>
</organism>
<evidence type="ECO:0000313" key="12">
    <source>
        <dbReference type="EMBL" id="ROP83650.1"/>
    </source>
</evidence>
<dbReference type="OrthoDB" id="9772484at2"/>
<proteinExistence type="inferred from homology"/>
<comment type="caution">
    <text evidence="12">The sequence shown here is derived from an EMBL/GenBank/DDBJ whole genome shotgun (WGS) entry which is preliminary data.</text>
</comment>
<dbReference type="InterPro" id="IPR005101">
    <property type="entry name" value="Cryptochr/Photolyase_FAD-bd"/>
</dbReference>
<dbReference type="PANTHER" id="PTHR11455:SF9">
    <property type="entry name" value="CRYPTOCHROME CIRCADIAN CLOCK 5 ISOFORM X1"/>
    <property type="match status" value="1"/>
</dbReference>
<dbReference type="InterPro" id="IPR006050">
    <property type="entry name" value="DNA_photolyase_N"/>
</dbReference>
<reference evidence="12 13" key="1">
    <citation type="submission" date="2018-11" db="EMBL/GenBank/DDBJ databases">
        <title>Genomic Encyclopedia of Type Strains, Phase IV (KMG-IV): sequencing the most valuable type-strain genomes for metagenomic binning, comparative biology and taxonomic classification.</title>
        <authorList>
            <person name="Goeker M."/>
        </authorList>
    </citation>
    <scope>NUCLEOTIDE SEQUENCE [LARGE SCALE GENOMIC DNA]</scope>
    <source>
        <strain evidence="12 13">DSM 5900</strain>
    </source>
</reference>
<keyword evidence="4 8" id="KW-0285">Flavoprotein</keyword>
<name>A0A3N1KYF8_9PROT</name>
<feature type="binding site" evidence="8">
    <location>
        <position position="280"/>
    </location>
    <ligand>
        <name>FAD</name>
        <dbReference type="ChEBI" id="CHEBI:57692"/>
    </ligand>
</feature>
<dbReference type="PROSITE" id="PS51645">
    <property type="entry name" value="PHR_CRY_ALPHA_BETA"/>
    <property type="match status" value="1"/>
</dbReference>
<feature type="domain" description="Photolyase/cryptochrome alpha/beta" evidence="11">
    <location>
        <begin position="7"/>
        <end position="136"/>
    </location>
</feature>
<evidence type="ECO:0000256" key="9">
    <source>
        <dbReference type="PIRSR" id="PIRSR602081-2"/>
    </source>
</evidence>
<dbReference type="PROSITE" id="PS00394">
    <property type="entry name" value="DNA_PHOTOLYASES_1_1"/>
    <property type="match status" value="1"/>
</dbReference>
<evidence type="ECO:0000256" key="1">
    <source>
        <dbReference type="ARBA" id="ARBA00001932"/>
    </source>
</evidence>
<sequence>MAAPSPAPVLLWFERDLRLADNPALTAAIAGGRPVLPVFVLDDETPGAWRPGGASRWWLHHSLAALAGALGRLGLPLVLRRGNAEAVIPALAAEAGAAAVTWTRRYEPWNRARDARIKETLTAAGVTATSHNGTLLHEPWTVKTGDGRPYQVFTPYWRAIRGRAGPDRPLPAPPSATAPASVPHGLELAALDLLPTRPDWAGGLRQAWQPGEDGARQRLAAFVRRGLKGYGAGRDRPDRAGTSMLSPHLHFGEISPGTAWTAVDGAGAADPALAADAEAYLRELGWREFSYQLLFHHDDLADAALRPEYGAFPWRDDPAGLAAWQRGRTGYPIVDAGMRQLWQTGWMHNRVRMVAASFLIKDLLLPWQAGERWFWDTLVDADLANNAASWQWVAGCGADAAPFFRIFNPVLQGQKFDPDGSYVRRFVPELARLPDRWVHQPWAAPSAVLADAGVRLGQDYPRPIVDHAAARPRALAALATLKETAS</sequence>
<dbReference type="SUPFAM" id="SSF52425">
    <property type="entry name" value="Cryptochrome/photolyase, N-terminal domain"/>
    <property type="match status" value="1"/>
</dbReference>
<dbReference type="GO" id="GO:0000719">
    <property type="term" value="P:photoreactive repair"/>
    <property type="evidence" value="ECO:0007669"/>
    <property type="project" value="UniProtKB-ARBA"/>
</dbReference>
<feature type="binding site" evidence="8">
    <location>
        <begin position="242"/>
        <end position="246"/>
    </location>
    <ligand>
        <name>FAD</name>
        <dbReference type="ChEBI" id="CHEBI:57692"/>
    </ligand>
</feature>
<feature type="site" description="Electron transfer via tryptophanyl radical" evidence="9">
    <location>
        <position position="367"/>
    </location>
</feature>
<dbReference type="Pfam" id="PF00875">
    <property type="entry name" value="DNA_photolyase"/>
    <property type="match status" value="1"/>
</dbReference>
<dbReference type="InterPro" id="IPR002081">
    <property type="entry name" value="Cryptochrome/DNA_photolyase_1"/>
</dbReference>
<dbReference type="InterPro" id="IPR018394">
    <property type="entry name" value="DNA_photolyase_1_CS_C"/>
</dbReference>
<dbReference type="SUPFAM" id="SSF48173">
    <property type="entry name" value="Cryptochrome/photolyase FAD-binding domain"/>
    <property type="match status" value="1"/>
</dbReference>
<evidence type="ECO:0000256" key="7">
    <source>
        <dbReference type="ARBA" id="ARBA00033999"/>
    </source>
</evidence>
<dbReference type="InterPro" id="IPR036155">
    <property type="entry name" value="Crypto/Photolyase_N_sf"/>
</dbReference>
<dbReference type="EMBL" id="RJKX01000016">
    <property type="protein sequence ID" value="ROP83650.1"/>
    <property type="molecule type" value="Genomic_DNA"/>
</dbReference>
<comment type="cofactor">
    <cofactor evidence="8">
        <name>FAD</name>
        <dbReference type="ChEBI" id="CHEBI:57692"/>
    </cofactor>
    <text evidence="8">Binds 1 FAD per subunit.</text>
</comment>
<protein>
    <recommendedName>
        <fullName evidence="3">Deoxyribodipyrimidine photo-lyase</fullName>
        <ecNumber evidence="2">4.1.99.3</ecNumber>
    </recommendedName>
</protein>
<feature type="site" description="Electron transfer via tryptophanyl radical" evidence="9">
    <location>
        <position position="314"/>
    </location>
</feature>
<comment type="catalytic activity">
    <reaction evidence="7">
        <text>cyclobutadipyrimidine (in DNA) = 2 pyrimidine residues (in DNA).</text>
        <dbReference type="EC" id="4.1.99.3"/>
    </reaction>
</comment>
<feature type="binding site" evidence="8">
    <location>
        <begin position="380"/>
        <end position="382"/>
    </location>
    <ligand>
        <name>FAD</name>
        <dbReference type="ChEBI" id="CHEBI:57692"/>
    </ligand>
</feature>
<dbReference type="Gene3D" id="3.40.50.620">
    <property type="entry name" value="HUPs"/>
    <property type="match status" value="1"/>
</dbReference>
<dbReference type="PANTHER" id="PTHR11455">
    <property type="entry name" value="CRYPTOCHROME"/>
    <property type="match status" value="1"/>
</dbReference>
<dbReference type="FunFam" id="1.10.579.10:FF:000003">
    <property type="entry name" value="Deoxyribodipyrimidine photo-lyase"/>
    <property type="match status" value="1"/>
</dbReference>
<dbReference type="Gene3D" id="1.10.579.10">
    <property type="entry name" value="DNA Cyclobutane Dipyrimidine Photolyase, subunit A, domain 3"/>
    <property type="match status" value="1"/>
</dbReference>
<comment type="similarity">
    <text evidence="10">Belongs to the DNA photolyase family.</text>
</comment>
<dbReference type="Gene3D" id="1.25.40.80">
    <property type="match status" value="1"/>
</dbReference>
<keyword evidence="5 8" id="KW-0274">FAD</keyword>
<evidence type="ECO:0000256" key="10">
    <source>
        <dbReference type="RuleBase" id="RU004182"/>
    </source>
</evidence>
<evidence type="ECO:0000256" key="8">
    <source>
        <dbReference type="PIRSR" id="PIRSR602081-1"/>
    </source>
</evidence>
<gene>
    <name evidence="12" type="ORF">EDC65_4299</name>
</gene>
<dbReference type="GO" id="GO:0003677">
    <property type="term" value="F:DNA binding"/>
    <property type="evidence" value="ECO:0007669"/>
    <property type="project" value="TreeGrafter"/>
</dbReference>
<evidence type="ECO:0000256" key="5">
    <source>
        <dbReference type="ARBA" id="ARBA00022827"/>
    </source>
</evidence>
<dbReference type="AlphaFoldDB" id="A0A3N1KYF8"/>
<dbReference type="InterPro" id="IPR014729">
    <property type="entry name" value="Rossmann-like_a/b/a_fold"/>
</dbReference>
<dbReference type="GO" id="GO:0071949">
    <property type="term" value="F:FAD binding"/>
    <property type="evidence" value="ECO:0007669"/>
    <property type="project" value="TreeGrafter"/>
</dbReference>